<reference evidence="5" key="2">
    <citation type="journal article" date="2017" name="Nat. Plants">
        <title>The Aegilops tauschii genome reveals multiple impacts of transposons.</title>
        <authorList>
            <person name="Zhao G."/>
            <person name="Zou C."/>
            <person name="Li K."/>
            <person name="Wang K."/>
            <person name="Li T."/>
            <person name="Gao L."/>
            <person name="Zhang X."/>
            <person name="Wang H."/>
            <person name="Yang Z."/>
            <person name="Liu X."/>
            <person name="Jiang W."/>
            <person name="Mao L."/>
            <person name="Kong X."/>
            <person name="Jiao Y."/>
            <person name="Jia J."/>
        </authorList>
    </citation>
    <scope>NUCLEOTIDE SEQUENCE [LARGE SCALE GENOMIC DNA]</scope>
    <source>
        <strain evidence="5">cv. AL8/78</strain>
    </source>
</reference>
<dbReference type="AlphaFoldDB" id="A0A452Z835"/>
<keyword evidence="1" id="KW-0378">Hydrolase</keyword>
<dbReference type="InterPro" id="IPR001574">
    <property type="entry name" value="Ribosome_inactivat_prot"/>
</dbReference>
<reference evidence="5" key="1">
    <citation type="journal article" date="2014" name="Science">
        <title>Ancient hybridizations among the ancestral genomes of bread wheat.</title>
        <authorList>
            <consortium name="International Wheat Genome Sequencing Consortium,"/>
            <person name="Marcussen T."/>
            <person name="Sandve S.R."/>
            <person name="Heier L."/>
            <person name="Spannagl M."/>
            <person name="Pfeifer M."/>
            <person name="Jakobsen K.S."/>
            <person name="Wulff B.B."/>
            <person name="Steuernagel B."/>
            <person name="Mayer K.F."/>
            <person name="Olsen O.A."/>
        </authorList>
    </citation>
    <scope>NUCLEOTIDE SEQUENCE [LARGE SCALE GENOMIC DNA]</scope>
    <source>
        <strain evidence="5">cv. AL8/78</strain>
    </source>
</reference>
<dbReference type="PANTHER" id="PTHR33453">
    <property type="match status" value="1"/>
</dbReference>
<feature type="region of interest" description="Disordered" evidence="2">
    <location>
        <begin position="26"/>
        <end position="57"/>
    </location>
</feature>
<evidence type="ECO:0000256" key="2">
    <source>
        <dbReference type="SAM" id="MobiDB-lite"/>
    </source>
</evidence>
<evidence type="ECO:0000313" key="4">
    <source>
        <dbReference type="EnsemblPlants" id="AET1Gv20667600.3"/>
    </source>
</evidence>
<evidence type="ECO:0000256" key="3">
    <source>
        <dbReference type="SAM" id="SignalP"/>
    </source>
</evidence>
<comment type="catalytic activity">
    <reaction evidence="1">
        <text>Endohydrolysis of the N-glycosidic bond at one specific adenosine on the 28S rRNA.</text>
        <dbReference type="EC" id="3.2.2.22"/>
    </reaction>
</comment>
<organism evidence="4 5">
    <name type="scientific">Aegilops tauschii subsp. strangulata</name>
    <name type="common">Goatgrass</name>
    <dbReference type="NCBI Taxonomy" id="200361"/>
    <lineage>
        <taxon>Eukaryota</taxon>
        <taxon>Viridiplantae</taxon>
        <taxon>Streptophyta</taxon>
        <taxon>Embryophyta</taxon>
        <taxon>Tracheophyta</taxon>
        <taxon>Spermatophyta</taxon>
        <taxon>Magnoliopsida</taxon>
        <taxon>Liliopsida</taxon>
        <taxon>Poales</taxon>
        <taxon>Poaceae</taxon>
        <taxon>BOP clade</taxon>
        <taxon>Pooideae</taxon>
        <taxon>Triticodae</taxon>
        <taxon>Triticeae</taxon>
        <taxon>Triticinae</taxon>
        <taxon>Aegilops</taxon>
    </lineage>
</organism>
<keyword evidence="3" id="KW-0732">Signal</keyword>
<dbReference type="PANTHER" id="PTHR33453:SF40">
    <property type="entry name" value="RRNA N-GLYCOSYLASE"/>
    <property type="match status" value="1"/>
</dbReference>
<evidence type="ECO:0000256" key="1">
    <source>
        <dbReference type="RuleBase" id="RU004915"/>
    </source>
</evidence>
<keyword evidence="1" id="KW-0652">Protein synthesis inhibitor</keyword>
<keyword evidence="1" id="KW-0800">Toxin</keyword>
<dbReference type="Proteomes" id="UP000015105">
    <property type="component" value="Chromosome 1D"/>
</dbReference>
<keyword evidence="1" id="KW-0611">Plant defense</keyword>
<dbReference type="GO" id="GO:0017148">
    <property type="term" value="P:negative regulation of translation"/>
    <property type="evidence" value="ECO:0007669"/>
    <property type="project" value="UniProtKB-KW"/>
</dbReference>
<dbReference type="Gramene" id="AET1Gv20667600.3">
    <property type="protein sequence ID" value="AET1Gv20667600.3"/>
    <property type="gene ID" value="AET1Gv20667600"/>
</dbReference>
<dbReference type="InterPro" id="IPR016138">
    <property type="entry name" value="Ribosome_inactivat_prot_sub1"/>
</dbReference>
<dbReference type="GO" id="GO:0090729">
    <property type="term" value="F:toxin activity"/>
    <property type="evidence" value="ECO:0007669"/>
    <property type="project" value="UniProtKB-KW"/>
</dbReference>
<dbReference type="GO" id="GO:0006952">
    <property type="term" value="P:defense response"/>
    <property type="evidence" value="ECO:0007669"/>
    <property type="project" value="UniProtKB-KW"/>
</dbReference>
<dbReference type="Gene3D" id="3.40.420.10">
    <property type="entry name" value="Ricin (A subunit), domain 1"/>
    <property type="match status" value="1"/>
</dbReference>
<protein>
    <submittedName>
        <fullName evidence="4">Uncharacterized protein</fullName>
    </submittedName>
</protein>
<dbReference type="GO" id="GO:0030598">
    <property type="term" value="F:rRNA N-glycosylase activity"/>
    <property type="evidence" value="ECO:0007669"/>
    <property type="project" value="UniProtKB-EC"/>
</dbReference>
<reference evidence="4" key="5">
    <citation type="journal article" date="2021" name="G3 (Bethesda)">
        <title>Aegilops tauschii genome assembly Aet v5.0 features greater sequence contiguity and improved annotation.</title>
        <authorList>
            <person name="Wang L."/>
            <person name="Zhu T."/>
            <person name="Rodriguez J.C."/>
            <person name="Deal K.R."/>
            <person name="Dubcovsky J."/>
            <person name="McGuire P.E."/>
            <person name="Lux T."/>
            <person name="Spannagl M."/>
            <person name="Mayer K.F.X."/>
            <person name="Baldrich P."/>
            <person name="Meyers B.C."/>
            <person name="Huo N."/>
            <person name="Gu Y.Q."/>
            <person name="Zhou H."/>
            <person name="Devos K.M."/>
            <person name="Bennetzen J.L."/>
            <person name="Unver T."/>
            <person name="Budak H."/>
            <person name="Gulick P.J."/>
            <person name="Galiba G."/>
            <person name="Kalapos B."/>
            <person name="Nelson D.R."/>
            <person name="Li P."/>
            <person name="You F.M."/>
            <person name="Luo M.C."/>
            <person name="Dvorak J."/>
        </authorList>
    </citation>
    <scope>NUCLEOTIDE SEQUENCE [LARGE SCALE GENOMIC DNA]</scope>
    <source>
        <strain evidence="4">cv. AL8/78</strain>
    </source>
</reference>
<reference evidence="4" key="4">
    <citation type="submission" date="2019-03" db="UniProtKB">
        <authorList>
            <consortium name="EnsemblPlants"/>
        </authorList>
    </citation>
    <scope>IDENTIFICATION</scope>
</reference>
<dbReference type="EnsemblPlants" id="AET1Gv20667600.3">
    <property type="protein sequence ID" value="AET1Gv20667600.3"/>
    <property type="gene ID" value="AET1Gv20667600"/>
</dbReference>
<evidence type="ECO:0000313" key="5">
    <source>
        <dbReference type="Proteomes" id="UP000015105"/>
    </source>
</evidence>
<feature type="region of interest" description="Disordered" evidence="2">
    <location>
        <begin position="75"/>
        <end position="112"/>
    </location>
</feature>
<comment type="similarity">
    <text evidence="1">Belongs to the ribosome-inactivating protein family.</text>
</comment>
<name>A0A452Z835_AEGTS</name>
<feature type="signal peptide" evidence="3">
    <location>
        <begin position="1"/>
        <end position="27"/>
    </location>
</feature>
<dbReference type="InterPro" id="IPR036041">
    <property type="entry name" value="Ribosome-inact_prot_sf"/>
</dbReference>
<feature type="chain" id="PRO_5019402368" evidence="3">
    <location>
        <begin position="28"/>
        <end position="449"/>
    </location>
</feature>
<reference evidence="4" key="3">
    <citation type="journal article" date="2017" name="Nature">
        <title>Genome sequence of the progenitor of the wheat D genome Aegilops tauschii.</title>
        <authorList>
            <person name="Luo M.C."/>
            <person name="Gu Y.Q."/>
            <person name="Puiu D."/>
            <person name="Wang H."/>
            <person name="Twardziok S.O."/>
            <person name="Deal K.R."/>
            <person name="Huo N."/>
            <person name="Zhu T."/>
            <person name="Wang L."/>
            <person name="Wang Y."/>
            <person name="McGuire P.E."/>
            <person name="Liu S."/>
            <person name="Long H."/>
            <person name="Ramasamy R.K."/>
            <person name="Rodriguez J.C."/>
            <person name="Van S.L."/>
            <person name="Yuan L."/>
            <person name="Wang Z."/>
            <person name="Xia Z."/>
            <person name="Xiao L."/>
            <person name="Anderson O.D."/>
            <person name="Ouyang S."/>
            <person name="Liang Y."/>
            <person name="Zimin A.V."/>
            <person name="Pertea G."/>
            <person name="Qi P."/>
            <person name="Bennetzen J.L."/>
            <person name="Dai X."/>
            <person name="Dawson M.W."/>
            <person name="Muller H.G."/>
            <person name="Kugler K."/>
            <person name="Rivarola-Duarte L."/>
            <person name="Spannagl M."/>
            <person name="Mayer K.F.X."/>
            <person name="Lu F.H."/>
            <person name="Bevan M.W."/>
            <person name="Leroy P."/>
            <person name="Li P."/>
            <person name="You F.M."/>
            <person name="Sun Q."/>
            <person name="Liu Z."/>
            <person name="Lyons E."/>
            <person name="Wicker T."/>
            <person name="Salzberg S.L."/>
            <person name="Devos K.M."/>
            <person name="Dvorak J."/>
        </authorList>
    </citation>
    <scope>NUCLEOTIDE SEQUENCE [LARGE SCALE GENOMIC DNA]</scope>
    <source>
        <strain evidence="4">cv. AL8/78</strain>
    </source>
</reference>
<accession>A0A452Z835</accession>
<keyword evidence="5" id="KW-1185">Reference proteome</keyword>
<proteinExistence type="inferred from homology"/>
<sequence length="449" mass="47224">MALHRPTKLMVCLLATTALLLAGGAAGKGGPPAGRQASPEHAGGHGTGALPPLPPAAAPLRRARGAVALVLPEAHDQESQGAGARPPQTPGGAPLPRSRGTGALPPLPPAAAPLRRAHGAVALVLPEVQGQEIQGAGARPPLPPAEAPLPRSRGTGALPLLPPAAAPLRRARGGVLPPLPPAGVETITTLQSDPSPAMKLTYQVTKTKNMKFQQSLYRMLASSGREVENVPELAPQTGDKKQPPLWILITIEGKTPKEAVVLAVRTDNVYIVGFKNAAGVWYAFPKYKDLIKGSTPLPKAQDYGSLVGGHEKLKDLDSDSDAVAQDVRFLSTFTPPPRPNPTYEATLGTSLARLCLVVAEAARFNTINATVVAAMDEKGPSRITLQQTKLIVVWGVTSKALLDWKKEQVWQPERKADVEKAGIHGAQDAVSALKVILMPIGYKREAEED</sequence>
<dbReference type="SUPFAM" id="SSF56371">
    <property type="entry name" value="Ribosome inactivating proteins (RIP)"/>
    <property type="match status" value="1"/>
</dbReference>
<dbReference type="Pfam" id="PF00161">
    <property type="entry name" value="RIP"/>
    <property type="match status" value="1"/>
</dbReference>